<dbReference type="InterPro" id="IPR032169">
    <property type="entry name" value="DUF5005"/>
</dbReference>
<dbReference type="AlphaFoldDB" id="A0A367GPS2"/>
<name>A0A367GPS2_9SPHI</name>
<protein>
    <recommendedName>
        <fullName evidence="3">DUF4185 domain-containing protein</fullName>
    </recommendedName>
</protein>
<dbReference type="InterPro" id="IPR023296">
    <property type="entry name" value="Glyco_hydro_beta-prop_sf"/>
</dbReference>
<evidence type="ECO:0008006" key="3">
    <source>
        <dbReference type="Google" id="ProtNLM"/>
    </source>
</evidence>
<gene>
    <name evidence="1" type="ORF">DJ568_06070</name>
</gene>
<dbReference type="Gene3D" id="2.60.40.2340">
    <property type="match status" value="1"/>
</dbReference>
<dbReference type="EMBL" id="QGDC01000003">
    <property type="protein sequence ID" value="RCH55459.1"/>
    <property type="molecule type" value="Genomic_DNA"/>
</dbReference>
<dbReference type="Pfam" id="PF16396">
    <property type="entry name" value="DUF5005"/>
    <property type="match status" value="1"/>
</dbReference>
<evidence type="ECO:0000313" key="2">
    <source>
        <dbReference type="Proteomes" id="UP000253209"/>
    </source>
</evidence>
<dbReference type="RefSeq" id="WP_114004375.1">
    <property type="nucleotide sequence ID" value="NZ_QGDC01000003.1"/>
</dbReference>
<proteinExistence type="predicted"/>
<accession>A0A367GPS2</accession>
<dbReference type="Proteomes" id="UP000253209">
    <property type="component" value="Unassembled WGS sequence"/>
</dbReference>
<keyword evidence="2" id="KW-1185">Reference proteome</keyword>
<evidence type="ECO:0000313" key="1">
    <source>
        <dbReference type="EMBL" id="RCH55459.1"/>
    </source>
</evidence>
<organism evidence="1 2">
    <name type="scientific">Mucilaginibacter hurinus</name>
    <dbReference type="NCBI Taxonomy" id="2201324"/>
    <lineage>
        <taxon>Bacteria</taxon>
        <taxon>Pseudomonadati</taxon>
        <taxon>Bacteroidota</taxon>
        <taxon>Sphingobacteriia</taxon>
        <taxon>Sphingobacteriales</taxon>
        <taxon>Sphingobacteriaceae</taxon>
        <taxon>Mucilaginibacter</taxon>
    </lineage>
</organism>
<dbReference type="OrthoDB" id="646864at2"/>
<sequence length="447" mass="50270">MRVVVYIIVIVILCFTACKKSKPTEPDVKNPDNSILSIKADTGQVGETQITSVDDSAKILIYVKNGIALNAVKLMIVTAEKATVKPASGEIVDFSGDAPVVYTTTSQSGVSKKWHVQIKVYPAADLSKYVPNAQPDPTFNNYFTRFSGWNSGDGAQSILLPDGRTVWMFGDSFIGDVNPDRSLVSGKYALVHNAMMVQQDSTFTTYHSGSDSKPESLFNPESPQNIIWASHGVADKGNLNVFMMELAPDNKGNWTHLTNHMAILDTKDFKIKKKIKVPYYNKISWGERCYTDANYHYIFGMSTNGLNTVIHLARAKHGHLEEMWEFYAGNNTWIKDINRAVPISVKPYVTAPSIIERNGRYYMVTQRNFFSRDILMFRADNIQGPYKDEVKLYTTPDVSQSYISIVHPHFTQDNRMLIGYSLGGDIFKMVKNIDIGRPMFIRVNLPE</sequence>
<reference evidence="1 2" key="1">
    <citation type="submission" date="2018-05" db="EMBL/GenBank/DDBJ databases">
        <title>Mucilaginibacter hurinus sp. nov., isolated from briquette warehouse soil.</title>
        <authorList>
            <person name="Choi L."/>
        </authorList>
    </citation>
    <scope>NUCLEOTIDE SEQUENCE [LARGE SCALE GENOMIC DNA]</scope>
    <source>
        <strain evidence="1 2">ZR32</strain>
    </source>
</reference>
<comment type="caution">
    <text evidence="1">The sequence shown here is derived from an EMBL/GenBank/DDBJ whole genome shotgun (WGS) entry which is preliminary data.</text>
</comment>
<dbReference type="Gene3D" id="2.115.10.20">
    <property type="entry name" value="Glycosyl hydrolase domain, family 43"/>
    <property type="match status" value="1"/>
</dbReference>
<dbReference type="SUPFAM" id="SSF75005">
    <property type="entry name" value="Arabinanase/levansucrase/invertase"/>
    <property type="match status" value="1"/>
</dbReference>